<evidence type="ECO:0000313" key="3">
    <source>
        <dbReference type="Proteomes" id="UP000320762"/>
    </source>
</evidence>
<dbReference type="Proteomes" id="UP000320762">
    <property type="component" value="Unassembled WGS sequence"/>
</dbReference>
<comment type="caution">
    <text evidence="2">The sequence shown here is derived from an EMBL/GenBank/DDBJ whole genome shotgun (WGS) entry which is preliminary data.</text>
</comment>
<name>A0A550CFM0_9AGAR</name>
<proteinExistence type="predicted"/>
<feature type="compositionally biased region" description="Polar residues" evidence="1">
    <location>
        <begin position="156"/>
        <end position="174"/>
    </location>
</feature>
<evidence type="ECO:0000313" key="2">
    <source>
        <dbReference type="EMBL" id="TRM63476.1"/>
    </source>
</evidence>
<organism evidence="2 3">
    <name type="scientific">Schizophyllum amplum</name>
    <dbReference type="NCBI Taxonomy" id="97359"/>
    <lineage>
        <taxon>Eukaryota</taxon>
        <taxon>Fungi</taxon>
        <taxon>Dikarya</taxon>
        <taxon>Basidiomycota</taxon>
        <taxon>Agaricomycotina</taxon>
        <taxon>Agaricomycetes</taxon>
        <taxon>Agaricomycetidae</taxon>
        <taxon>Agaricales</taxon>
        <taxon>Schizophyllaceae</taxon>
        <taxon>Schizophyllum</taxon>
    </lineage>
</organism>
<evidence type="ECO:0000256" key="1">
    <source>
        <dbReference type="SAM" id="MobiDB-lite"/>
    </source>
</evidence>
<reference evidence="2 3" key="1">
    <citation type="journal article" date="2019" name="New Phytol.">
        <title>Comparative genomics reveals unique wood-decay strategies and fruiting body development in the Schizophyllaceae.</title>
        <authorList>
            <person name="Almasi E."/>
            <person name="Sahu N."/>
            <person name="Krizsan K."/>
            <person name="Balint B."/>
            <person name="Kovacs G.M."/>
            <person name="Kiss B."/>
            <person name="Cseklye J."/>
            <person name="Drula E."/>
            <person name="Henrissat B."/>
            <person name="Nagy I."/>
            <person name="Chovatia M."/>
            <person name="Adam C."/>
            <person name="LaButti K."/>
            <person name="Lipzen A."/>
            <person name="Riley R."/>
            <person name="Grigoriev I.V."/>
            <person name="Nagy L.G."/>
        </authorList>
    </citation>
    <scope>NUCLEOTIDE SEQUENCE [LARGE SCALE GENOMIC DNA]</scope>
    <source>
        <strain evidence="2 3">NL-1724</strain>
    </source>
</reference>
<keyword evidence="3" id="KW-1185">Reference proteome</keyword>
<dbReference type="EMBL" id="VDMD01000009">
    <property type="protein sequence ID" value="TRM63476.1"/>
    <property type="molecule type" value="Genomic_DNA"/>
</dbReference>
<feature type="compositionally biased region" description="Basic and acidic residues" evidence="1">
    <location>
        <begin position="257"/>
        <end position="268"/>
    </location>
</feature>
<dbReference type="AlphaFoldDB" id="A0A550CFM0"/>
<feature type="region of interest" description="Disordered" evidence="1">
    <location>
        <begin position="257"/>
        <end position="281"/>
    </location>
</feature>
<feature type="region of interest" description="Disordered" evidence="1">
    <location>
        <begin position="142"/>
        <end position="196"/>
    </location>
</feature>
<accession>A0A550CFM0</accession>
<gene>
    <name evidence="2" type="ORF">BD626DRAFT_568875</name>
</gene>
<sequence length="306" mass="34543">MLDSFDEEDWMLVPTQETCEMLFAFLLHNARADVASRKVLTDEFSAAEHEYDFKPVRTCDPNKRPVLYAQTGDGVPRAFPYPYEGLRVRSRAHPLFVLYMADNFVVYRNHPGFYDESSAVFKQIARPLRLLHRSPPVEFVYGSDLPQEHRHPRSLAPSSVHRSNGGPSHGSASTLGKRKRGEGSQEPDLDARAAEDKPMDDLYAHKFEVYAWAASVEMDDSTLRCASTTGSAEDDAALAQEADAALAQYAQEAFRDPEEVMRTGRRLESVSTPRGQKRDTSRFCSNHWAELKYNIRLAVSRSKQAP</sequence>
<protein>
    <submittedName>
        <fullName evidence="2">Uncharacterized protein</fullName>
    </submittedName>
</protein>
<dbReference type="STRING" id="97359.A0A550CFM0"/>